<comment type="caution">
    <text evidence="3">The sequence shown here is derived from an EMBL/GenBank/DDBJ whole genome shotgun (WGS) entry which is preliminary data.</text>
</comment>
<keyword evidence="1" id="KW-0175">Coiled coil</keyword>
<protein>
    <submittedName>
        <fullName evidence="3">Uncharacterized protein</fullName>
    </submittedName>
</protein>
<dbReference type="AlphaFoldDB" id="A0AAE3DN08"/>
<feature type="coiled-coil region" evidence="1">
    <location>
        <begin position="50"/>
        <end position="103"/>
    </location>
</feature>
<sequence>MVEGIAATEIAKLVIDLGVTATLLILFVMHFLRKDKDSDKKVTAAYEDCRRQIEATYRDAQEKIEAANRTIREREDMLIAQNAQREELLRQEAQRREELLRKESEKRESILMLNMDRISERMENMTKSLDVIKNGFAGVDRRLDKIEKKVGENR</sequence>
<dbReference type="EMBL" id="JAJEQF010000029">
    <property type="protein sequence ID" value="MCC2168184.1"/>
    <property type="molecule type" value="Genomic_DNA"/>
</dbReference>
<accession>A0AAE3DN08</accession>
<name>A0AAE3DN08_9FIRM</name>
<evidence type="ECO:0000313" key="3">
    <source>
        <dbReference type="EMBL" id="MCC2168184.1"/>
    </source>
</evidence>
<keyword evidence="2" id="KW-0472">Membrane</keyword>
<gene>
    <name evidence="3" type="ORF">LKD45_10880</name>
</gene>
<keyword evidence="4" id="KW-1185">Reference proteome</keyword>
<proteinExistence type="predicted"/>
<evidence type="ECO:0000256" key="1">
    <source>
        <dbReference type="SAM" id="Coils"/>
    </source>
</evidence>
<evidence type="ECO:0000313" key="4">
    <source>
        <dbReference type="Proteomes" id="UP001199355"/>
    </source>
</evidence>
<organism evidence="3 4">
    <name type="scientific">Gallintestinimicrobium propionicum</name>
    <dbReference type="NCBI Taxonomy" id="2981770"/>
    <lineage>
        <taxon>Bacteria</taxon>
        <taxon>Bacillati</taxon>
        <taxon>Bacillota</taxon>
        <taxon>Clostridia</taxon>
        <taxon>Lachnospirales</taxon>
        <taxon>Lachnospiraceae</taxon>
        <taxon>Gallintestinimicrobium</taxon>
    </lineage>
</organism>
<feature type="transmembrane region" description="Helical" evidence="2">
    <location>
        <begin position="13"/>
        <end position="32"/>
    </location>
</feature>
<dbReference type="RefSeq" id="WP_308728535.1">
    <property type="nucleotide sequence ID" value="NZ_JAJEQF010000029.1"/>
</dbReference>
<keyword evidence="2" id="KW-1133">Transmembrane helix</keyword>
<reference evidence="3 4" key="1">
    <citation type="submission" date="2021-10" db="EMBL/GenBank/DDBJ databases">
        <title>Anaerobic single-cell dispensing facilitates the cultivation of human gut bacteria.</title>
        <authorList>
            <person name="Afrizal A."/>
        </authorList>
    </citation>
    <scope>NUCLEOTIDE SEQUENCE [LARGE SCALE GENOMIC DNA]</scope>
    <source>
        <strain evidence="3 4">CLA-AA-H244</strain>
    </source>
</reference>
<evidence type="ECO:0000256" key="2">
    <source>
        <dbReference type="SAM" id="Phobius"/>
    </source>
</evidence>
<dbReference type="Proteomes" id="UP001199355">
    <property type="component" value="Unassembled WGS sequence"/>
</dbReference>
<keyword evidence="2" id="KW-0812">Transmembrane</keyword>